<dbReference type="InterPro" id="IPR011059">
    <property type="entry name" value="Metal-dep_hydrolase_composite"/>
</dbReference>
<dbReference type="PANTHER" id="PTHR32027">
    <property type="entry name" value="CYTOSINE DEAMINASE"/>
    <property type="match status" value="1"/>
</dbReference>
<keyword evidence="2" id="KW-0378">Hydrolase</keyword>
<dbReference type="SUPFAM" id="SSF51338">
    <property type="entry name" value="Composite domain of metallo-dependent hydrolases"/>
    <property type="match status" value="1"/>
</dbReference>
<evidence type="ECO:0000313" key="4">
    <source>
        <dbReference type="Proteomes" id="UP000199052"/>
    </source>
</evidence>
<dbReference type="InterPro" id="IPR013108">
    <property type="entry name" value="Amidohydro_3"/>
</dbReference>
<dbReference type="RefSeq" id="WP_092887856.1">
    <property type="nucleotide sequence ID" value="NZ_FOOI01000017.1"/>
</dbReference>
<evidence type="ECO:0000313" key="3">
    <source>
        <dbReference type="EMBL" id="SFH40938.1"/>
    </source>
</evidence>
<dbReference type="Pfam" id="PF07969">
    <property type="entry name" value="Amidohydro_3"/>
    <property type="match status" value="1"/>
</dbReference>
<evidence type="ECO:0000313" key="2">
    <source>
        <dbReference type="EMBL" id="NYH84152.1"/>
    </source>
</evidence>
<reference evidence="3 4" key="1">
    <citation type="submission" date="2016-10" db="EMBL/GenBank/DDBJ databases">
        <authorList>
            <person name="de Groot N.N."/>
        </authorList>
    </citation>
    <scope>NUCLEOTIDE SEQUENCE [LARGE SCALE GENOMIC DNA]</scope>
    <source>
        <strain evidence="3 4">CPCC 202808</strain>
    </source>
</reference>
<dbReference type="EMBL" id="JACBZA010000001">
    <property type="protein sequence ID" value="NYH84152.1"/>
    <property type="molecule type" value="Genomic_DNA"/>
</dbReference>
<dbReference type="PANTHER" id="PTHR32027:SF9">
    <property type="entry name" value="BLL3847 PROTEIN"/>
    <property type="match status" value="1"/>
</dbReference>
<proteinExistence type="predicted"/>
<name>A0A1I2ZSZ5_9ACTN</name>
<dbReference type="OrthoDB" id="3366604at2"/>
<dbReference type="Proteomes" id="UP000199052">
    <property type="component" value="Unassembled WGS sequence"/>
</dbReference>
<dbReference type="Proteomes" id="UP000533017">
    <property type="component" value="Unassembled WGS sequence"/>
</dbReference>
<dbReference type="SUPFAM" id="SSF51556">
    <property type="entry name" value="Metallo-dependent hydrolases"/>
    <property type="match status" value="1"/>
</dbReference>
<evidence type="ECO:0000313" key="5">
    <source>
        <dbReference type="Proteomes" id="UP000533017"/>
    </source>
</evidence>
<keyword evidence="5" id="KW-1185">Reference proteome</keyword>
<reference evidence="2 5" key="2">
    <citation type="submission" date="2020-07" db="EMBL/GenBank/DDBJ databases">
        <title>Sequencing the genomes of 1000 actinobacteria strains.</title>
        <authorList>
            <person name="Klenk H.-P."/>
        </authorList>
    </citation>
    <scope>NUCLEOTIDE SEQUENCE [LARGE SCALE GENOMIC DNA]</scope>
    <source>
        <strain evidence="2 5">DSM 45117</strain>
    </source>
</reference>
<accession>A0A1I2ZSZ5</accession>
<dbReference type="AlphaFoldDB" id="A0A1I2ZSZ5"/>
<dbReference type="CDD" id="cd01293">
    <property type="entry name" value="Bact_CD"/>
    <property type="match status" value="1"/>
</dbReference>
<dbReference type="InterPro" id="IPR052349">
    <property type="entry name" value="Metallo-hydrolase_Enzymes"/>
</dbReference>
<gene>
    <name evidence="2" type="ORF">FHR37_003003</name>
    <name evidence="3" type="ORF">SAMN05421678_11752</name>
</gene>
<dbReference type="Gene3D" id="2.30.40.10">
    <property type="entry name" value="Urease, subunit C, domain 1"/>
    <property type="match status" value="1"/>
</dbReference>
<dbReference type="InterPro" id="IPR032466">
    <property type="entry name" value="Metal_Hydrolase"/>
</dbReference>
<dbReference type="NCBIfam" id="NF004636">
    <property type="entry name" value="PRK05985.1"/>
    <property type="match status" value="1"/>
</dbReference>
<protein>
    <submittedName>
        <fullName evidence="2">Cytosine deaminase</fullName>
        <ecNumber evidence="2">3.5.4.1</ecNumber>
    </submittedName>
    <submittedName>
        <fullName evidence="3">Cytosine/adenosine deaminase</fullName>
    </submittedName>
</protein>
<dbReference type="STRING" id="504797.SAMN05421678_11752"/>
<dbReference type="Gene3D" id="3.20.20.140">
    <property type="entry name" value="Metal-dependent hydrolases"/>
    <property type="match status" value="1"/>
</dbReference>
<dbReference type="EMBL" id="FOOI01000017">
    <property type="protein sequence ID" value="SFH40938.1"/>
    <property type="molecule type" value="Genomic_DNA"/>
</dbReference>
<dbReference type="EC" id="3.5.4.1" evidence="2"/>
<dbReference type="GO" id="GO:0004131">
    <property type="term" value="F:cytosine deaminase activity"/>
    <property type="evidence" value="ECO:0007669"/>
    <property type="project" value="UniProtKB-EC"/>
</dbReference>
<organism evidence="3 4">
    <name type="scientific">Actinopolymorpha cephalotaxi</name>
    <dbReference type="NCBI Taxonomy" id="504797"/>
    <lineage>
        <taxon>Bacteria</taxon>
        <taxon>Bacillati</taxon>
        <taxon>Actinomycetota</taxon>
        <taxon>Actinomycetes</taxon>
        <taxon>Propionibacteriales</taxon>
        <taxon>Actinopolymorphaceae</taxon>
        <taxon>Actinopolymorpha</taxon>
    </lineage>
</organism>
<evidence type="ECO:0000259" key="1">
    <source>
        <dbReference type="Pfam" id="PF07969"/>
    </source>
</evidence>
<feature type="domain" description="Amidohydrolase 3" evidence="1">
    <location>
        <begin position="117"/>
        <end position="406"/>
    </location>
</feature>
<sequence length="411" mass="42489">MSRIIVRNVRPWGGAVSDIHVDDGTIVAVEPTSVADAVAGAGAGAGTGASVDPYGRGEVVDGRGLLAIPSFVNAHAHLDKTWWGKPWVPYGGEPGTQGRIAHERAHRAEVGIPGPDSTAAQVREFVRTGTTAFRSHVDVDLGIGLDGIQVVREAVAAVDPGLTLMVVAFPQDGVLRRPGVLDLLDRAATAGADLVGGLDPASIDRDPVGQLDALFDLADRRGVGLDIHLHDSGELGAFEFELIVERTKATGMSGRVTIAHGFALGDVPPARQRDLVEQLAGAGVSLTTVAPITAPPLPLDQLRTAGVPVGLGTDGIRDLWGPFGDGDMLRLAGTLARLAGWRYDEDLRAAVEIATSAGAGFVGRAVHDLRPGAPADIVLLDAENLADAVTRAPARDTVLVGGRVVVGPGAR</sequence>